<dbReference type="Gene3D" id="1.10.238.10">
    <property type="entry name" value="EF-hand"/>
    <property type="match status" value="2"/>
</dbReference>
<reference evidence="5 6" key="1">
    <citation type="submission" date="2024-09" db="EMBL/GenBank/DDBJ databases">
        <title>Chromosome-scale assembly of Riccia sorocarpa.</title>
        <authorList>
            <person name="Paukszto L."/>
        </authorList>
    </citation>
    <scope>NUCLEOTIDE SEQUENCE [LARGE SCALE GENOMIC DNA]</scope>
    <source>
        <strain evidence="5">LP-2024</strain>
        <tissue evidence="5">Aerial parts of the thallus</tissue>
    </source>
</reference>
<protein>
    <recommendedName>
        <fullName evidence="4">EF-hand domain-containing protein</fullName>
    </recommendedName>
</protein>
<feature type="domain" description="EF-hand" evidence="4">
    <location>
        <begin position="152"/>
        <end position="187"/>
    </location>
</feature>
<accession>A0ABD3GUM6</accession>
<dbReference type="InterPro" id="IPR050230">
    <property type="entry name" value="CALM/Myosin/TropC-like"/>
</dbReference>
<dbReference type="PROSITE" id="PS50222">
    <property type="entry name" value="EF_HAND_2"/>
    <property type="match status" value="4"/>
</dbReference>
<comment type="caution">
    <text evidence="5">The sequence shown here is derived from an EMBL/GenBank/DDBJ whole genome shotgun (WGS) entry which is preliminary data.</text>
</comment>
<dbReference type="InterPro" id="IPR002048">
    <property type="entry name" value="EF_hand_dom"/>
</dbReference>
<keyword evidence="3" id="KW-0106">Calcium</keyword>
<feature type="domain" description="EF-hand" evidence="4">
    <location>
        <begin position="104"/>
        <end position="139"/>
    </location>
</feature>
<dbReference type="FunFam" id="1.10.238.10:FF:000089">
    <property type="entry name" value="calmodulin-like protein 3"/>
    <property type="match status" value="1"/>
</dbReference>
<dbReference type="PROSITE" id="PS00018">
    <property type="entry name" value="EF_HAND_1"/>
    <property type="match status" value="4"/>
</dbReference>
<dbReference type="InterPro" id="IPR018247">
    <property type="entry name" value="EF_Hand_1_Ca_BS"/>
</dbReference>
<dbReference type="SUPFAM" id="SSF47473">
    <property type="entry name" value="EF-hand"/>
    <property type="match status" value="1"/>
</dbReference>
<evidence type="ECO:0000256" key="1">
    <source>
        <dbReference type="ARBA" id="ARBA00022723"/>
    </source>
</evidence>
<keyword evidence="1" id="KW-0479">Metal-binding</keyword>
<dbReference type="EMBL" id="JBJQOH010000007">
    <property type="protein sequence ID" value="KAL3681830.1"/>
    <property type="molecule type" value="Genomic_DNA"/>
</dbReference>
<dbReference type="InterPro" id="IPR011992">
    <property type="entry name" value="EF-hand-dom_pair"/>
</dbReference>
<dbReference type="CDD" id="cd00051">
    <property type="entry name" value="EFh"/>
    <property type="match status" value="2"/>
</dbReference>
<name>A0ABD3GUM6_9MARC</name>
<proteinExistence type="predicted"/>
<evidence type="ECO:0000256" key="3">
    <source>
        <dbReference type="ARBA" id="ARBA00022837"/>
    </source>
</evidence>
<keyword evidence="2" id="KW-0677">Repeat</keyword>
<keyword evidence="6" id="KW-1185">Reference proteome</keyword>
<evidence type="ECO:0000313" key="6">
    <source>
        <dbReference type="Proteomes" id="UP001633002"/>
    </source>
</evidence>
<evidence type="ECO:0000313" key="5">
    <source>
        <dbReference type="EMBL" id="KAL3681830.1"/>
    </source>
</evidence>
<dbReference type="PANTHER" id="PTHR23048:SF0">
    <property type="entry name" value="CALMODULIN LIKE 3"/>
    <property type="match status" value="1"/>
</dbReference>
<evidence type="ECO:0000259" key="4">
    <source>
        <dbReference type="PROSITE" id="PS50222"/>
    </source>
</evidence>
<dbReference type="SMART" id="SM00054">
    <property type="entry name" value="EFh"/>
    <property type="match status" value="4"/>
</dbReference>
<dbReference type="GO" id="GO:0046872">
    <property type="term" value="F:metal ion binding"/>
    <property type="evidence" value="ECO:0007669"/>
    <property type="project" value="UniProtKB-KW"/>
</dbReference>
<organism evidence="5 6">
    <name type="scientific">Riccia sorocarpa</name>
    <dbReference type="NCBI Taxonomy" id="122646"/>
    <lineage>
        <taxon>Eukaryota</taxon>
        <taxon>Viridiplantae</taxon>
        <taxon>Streptophyta</taxon>
        <taxon>Embryophyta</taxon>
        <taxon>Marchantiophyta</taxon>
        <taxon>Marchantiopsida</taxon>
        <taxon>Marchantiidae</taxon>
        <taxon>Marchantiales</taxon>
        <taxon>Ricciaceae</taxon>
        <taxon>Riccia</taxon>
    </lineage>
</organism>
<dbReference type="Proteomes" id="UP001633002">
    <property type="component" value="Unassembled WGS sequence"/>
</dbReference>
<dbReference type="Pfam" id="PF13499">
    <property type="entry name" value="EF-hand_7"/>
    <property type="match status" value="2"/>
</dbReference>
<gene>
    <name evidence="5" type="ORF">R1sor_024786</name>
</gene>
<sequence length="258" mass="29331">MSAVQTQVLLEEQSLLFEATRLLDSSTGEATVSSSEEVVSRGGNFGEMTDTQLVSEDPEFRCSTTLTLDAVEMRRVFHRFDENNDGLICSQDLFRFMTRLGFEMSEEEAVSMLATVDSNRDGCVDFEEFFSLYRSLCDEERKNSDVETLTEDDDETLLEAFRIFDKNADGFITAEELQIVLLDLGLPEGKSLKNCKRMIQSVDVDGNGEIDIKEFKEMMMNTKFIRCEGRLADDAVLFYVPSRLSLSSLRVWENLTIK</sequence>
<evidence type="ECO:0000256" key="2">
    <source>
        <dbReference type="ARBA" id="ARBA00022737"/>
    </source>
</evidence>
<feature type="domain" description="EF-hand" evidence="4">
    <location>
        <begin position="68"/>
        <end position="103"/>
    </location>
</feature>
<feature type="domain" description="EF-hand" evidence="4">
    <location>
        <begin position="190"/>
        <end position="225"/>
    </location>
</feature>
<dbReference type="AlphaFoldDB" id="A0ABD3GUM6"/>
<dbReference type="PANTHER" id="PTHR23048">
    <property type="entry name" value="MYOSIN LIGHT CHAIN 1, 3"/>
    <property type="match status" value="1"/>
</dbReference>